<keyword evidence="2" id="KW-0472">Membrane</keyword>
<feature type="compositionally biased region" description="Low complexity" evidence="1">
    <location>
        <begin position="658"/>
        <end position="676"/>
    </location>
</feature>
<feature type="transmembrane region" description="Helical" evidence="2">
    <location>
        <begin position="12"/>
        <end position="29"/>
    </location>
</feature>
<feature type="transmembrane region" description="Helical" evidence="2">
    <location>
        <begin position="79"/>
        <end position="99"/>
    </location>
</feature>
<feature type="transmembrane region" description="Helical" evidence="2">
    <location>
        <begin position="178"/>
        <end position="205"/>
    </location>
</feature>
<keyword evidence="2" id="KW-0812">Transmembrane</keyword>
<keyword evidence="2" id="KW-1133">Transmembrane helix</keyword>
<organism evidence="3">
    <name type="scientific">Alexandrium monilatum</name>
    <dbReference type="NCBI Taxonomy" id="311494"/>
    <lineage>
        <taxon>Eukaryota</taxon>
        <taxon>Sar</taxon>
        <taxon>Alveolata</taxon>
        <taxon>Dinophyceae</taxon>
        <taxon>Gonyaulacales</taxon>
        <taxon>Pyrocystaceae</taxon>
        <taxon>Alexandrium</taxon>
    </lineage>
</organism>
<evidence type="ECO:0000256" key="1">
    <source>
        <dbReference type="SAM" id="MobiDB-lite"/>
    </source>
</evidence>
<evidence type="ECO:0000313" key="3">
    <source>
        <dbReference type="EMBL" id="CAE4640540.1"/>
    </source>
</evidence>
<sequence>MWHAWDVQQQAAFLLGGVLAMLNVLLLLVKFQAYLAYLRTLVKGALAACARACRTTCRERSEMDAIIDAKIVEQKAERMLWLSQLLLHMFFLHTVVYLAGVRMHALRAFTPLQDSAYVAMYSTLFLAQLPRAVPKRVFVDVYFSALMALTAVMCAPFACTREAALQMVGLANFLSPMLMLTLPSLAVAVFWSACVALSACTTLWLNAPLEGISSPELVVLCEAGLCLASLGLSRFIEASGRAELRAVLTSQDVCEVHRATLALLHSFCDVVVELDGEGRIAVDAMDLAGFLLQSRSLKGLAITDLVVSEEDRELLKSKLSRPGVGGGSRVDCIHLCMRDTNCKILKVELFFISYESLHVRTRYVAGIREFGVWRPHATRGLRRPLGLRTNEEDVVDDLWEEQKVYVVVDAATHGLPVVSYTSVFGTRIGRVPKSTPIMNYVDQGATFLTWVQEMTNHKMFDGEDVDNPEFHARLRTRKGRMTAVITVELDDDGSSSDEAERSRSGLLVRLYFRRITWKPSKGTRSDQVNNSQSSLGSSSALRQPGSSGNTLLSFHSSQRQPATGSSSSTLPPLHGGQGRLPAGASSAQRGSETCPPAQNRSSTRGLERQPPAQGSSGPRGLGRHPTGDASGSLLGSERPGGAPAALPGRQPAGGGVLPPRGGQRQGARAPRADQGQPPASGQGAAPCPSRRRWPATRISDWAEPEALSL</sequence>
<name>A0A7S4VNL9_9DINO</name>
<feature type="compositionally biased region" description="Polar residues" evidence="1">
    <location>
        <begin position="540"/>
        <end position="570"/>
    </location>
</feature>
<feature type="transmembrane region" description="Helical" evidence="2">
    <location>
        <begin position="139"/>
        <end position="158"/>
    </location>
</feature>
<dbReference type="AlphaFoldDB" id="A0A7S4VNL9"/>
<dbReference type="EMBL" id="HBNR01067627">
    <property type="protein sequence ID" value="CAE4640540.1"/>
    <property type="molecule type" value="Transcribed_RNA"/>
</dbReference>
<feature type="compositionally biased region" description="Polar residues" evidence="1">
    <location>
        <begin position="585"/>
        <end position="604"/>
    </location>
</feature>
<gene>
    <name evidence="3" type="ORF">AMON00008_LOCUS47824</name>
</gene>
<reference evidence="3" key="1">
    <citation type="submission" date="2021-01" db="EMBL/GenBank/DDBJ databases">
        <authorList>
            <person name="Corre E."/>
            <person name="Pelletier E."/>
            <person name="Niang G."/>
            <person name="Scheremetjew M."/>
            <person name="Finn R."/>
            <person name="Kale V."/>
            <person name="Holt S."/>
            <person name="Cochrane G."/>
            <person name="Meng A."/>
            <person name="Brown T."/>
            <person name="Cohen L."/>
        </authorList>
    </citation>
    <scope>NUCLEOTIDE SEQUENCE</scope>
    <source>
        <strain evidence="3">CCMP3105</strain>
    </source>
</reference>
<accession>A0A7S4VNL9</accession>
<protein>
    <submittedName>
        <fullName evidence="3">Uncharacterized protein</fullName>
    </submittedName>
</protein>
<feature type="region of interest" description="Disordered" evidence="1">
    <location>
        <begin position="520"/>
        <end position="709"/>
    </location>
</feature>
<evidence type="ECO:0000256" key="2">
    <source>
        <dbReference type="SAM" id="Phobius"/>
    </source>
</evidence>
<proteinExistence type="predicted"/>